<reference evidence="4" key="1">
    <citation type="submission" date="2022-03" db="EMBL/GenBank/DDBJ databases">
        <authorList>
            <person name="Lindestad O."/>
        </authorList>
    </citation>
    <scope>NUCLEOTIDE SEQUENCE</scope>
</reference>
<dbReference type="EMBL" id="CAKXAJ010006099">
    <property type="protein sequence ID" value="CAH2209505.1"/>
    <property type="molecule type" value="Genomic_DNA"/>
</dbReference>
<dbReference type="GO" id="GO:0005680">
    <property type="term" value="C:anaphase-promoting complex"/>
    <property type="evidence" value="ECO:0007669"/>
    <property type="project" value="InterPro"/>
</dbReference>
<evidence type="ECO:0000256" key="1">
    <source>
        <dbReference type="ARBA" id="ARBA00022618"/>
    </source>
</evidence>
<evidence type="ECO:0000313" key="4">
    <source>
        <dbReference type="EMBL" id="CAH2209505.1"/>
    </source>
</evidence>
<dbReference type="PANTHER" id="PTHR12827:SF3">
    <property type="entry name" value="ANAPHASE-PROMOTING COMPLEX SUBUNIT 1"/>
    <property type="match status" value="1"/>
</dbReference>
<keyword evidence="5" id="KW-1185">Reference proteome</keyword>
<dbReference type="GO" id="GO:0060090">
    <property type="term" value="F:molecular adaptor activity"/>
    <property type="evidence" value="ECO:0007669"/>
    <property type="project" value="TreeGrafter"/>
</dbReference>
<dbReference type="GO" id="GO:0051301">
    <property type="term" value="P:cell division"/>
    <property type="evidence" value="ECO:0007669"/>
    <property type="project" value="UniProtKB-KW"/>
</dbReference>
<accession>A0A8S4QF95</accession>
<dbReference type="PROSITE" id="PS51257">
    <property type="entry name" value="PROKAR_LIPOPROTEIN"/>
    <property type="match status" value="1"/>
</dbReference>
<keyword evidence="1" id="KW-0132">Cell division</keyword>
<dbReference type="GO" id="GO:0070979">
    <property type="term" value="P:protein K11-linked ubiquitination"/>
    <property type="evidence" value="ECO:0007669"/>
    <property type="project" value="TreeGrafter"/>
</dbReference>
<evidence type="ECO:0000313" key="5">
    <source>
        <dbReference type="Proteomes" id="UP000838756"/>
    </source>
</evidence>
<evidence type="ECO:0000256" key="3">
    <source>
        <dbReference type="ARBA" id="ARBA00023306"/>
    </source>
</evidence>
<dbReference type="OrthoDB" id="26401at2759"/>
<dbReference type="GO" id="GO:0031145">
    <property type="term" value="P:anaphase-promoting complex-dependent catabolic process"/>
    <property type="evidence" value="ECO:0007669"/>
    <property type="project" value="TreeGrafter"/>
</dbReference>
<name>A0A8S4QF95_9NEOP</name>
<sequence length="130" mass="14024">MSAYPRSSGTGQELLFWLPQVQAYCNIIAGACFTLGLRFAGSGDDDARDAVLHFVSLFLRLSGRGVAELAGGSTFEACTCVCLLAAGMYFLVTDQPLTRLTCFRSTVDWSQLSSVTDHGGERRHPSPARV</sequence>
<proteinExistence type="predicted"/>
<organism evidence="4 5">
    <name type="scientific">Pararge aegeria aegeria</name>
    <dbReference type="NCBI Taxonomy" id="348720"/>
    <lineage>
        <taxon>Eukaryota</taxon>
        <taxon>Metazoa</taxon>
        <taxon>Ecdysozoa</taxon>
        <taxon>Arthropoda</taxon>
        <taxon>Hexapoda</taxon>
        <taxon>Insecta</taxon>
        <taxon>Pterygota</taxon>
        <taxon>Neoptera</taxon>
        <taxon>Endopterygota</taxon>
        <taxon>Lepidoptera</taxon>
        <taxon>Glossata</taxon>
        <taxon>Ditrysia</taxon>
        <taxon>Papilionoidea</taxon>
        <taxon>Nymphalidae</taxon>
        <taxon>Satyrinae</taxon>
        <taxon>Satyrini</taxon>
        <taxon>Parargina</taxon>
        <taxon>Pararge</taxon>
    </lineage>
</organism>
<dbReference type="AlphaFoldDB" id="A0A8S4QF95"/>
<comment type="caution">
    <text evidence="4">The sequence shown here is derived from an EMBL/GenBank/DDBJ whole genome shotgun (WGS) entry which is preliminary data.</text>
</comment>
<keyword evidence="2" id="KW-0498">Mitosis</keyword>
<evidence type="ECO:0000256" key="2">
    <source>
        <dbReference type="ARBA" id="ARBA00022776"/>
    </source>
</evidence>
<protein>
    <submittedName>
        <fullName evidence="4">Jg14453 protein</fullName>
    </submittedName>
</protein>
<dbReference type="PANTHER" id="PTHR12827">
    <property type="entry name" value="MEIOTIC CHECKPOINT REGULATOR TSG24 FAMILY MEMBER"/>
    <property type="match status" value="1"/>
</dbReference>
<dbReference type="InterPro" id="IPR024990">
    <property type="entry name" value="Apc1"/>
</dbReference>
<dbReference type="GO" id="GO:0007091">
    <property type="term" value="P:metaphase/anaphase transition of mitotic cell cycle"/>
    <property type="evidence" value="ECO:0007669"/>
    <property type="project" value="TreeGrafter"/>
</dbReference>
<keyword evidence="3" id="KW-0131">Cell cycle</keyword>
<gene>
    <name evidence="4" type="primary">jg14453</name>
    <name evidence="4" type="ORF">PAEG_LOCUS1903</name>
</gene>
<dbReference type="Proteomes" id="UP000838756">
    <property type="component" value="Unassembled WGS sequence"/>
</dbReference>